<dbReference type="Pfam" id="PF01344">
    <property type="entry name" value="Kelch_1"/>
    <property type="match status" value="1"/>
</dbReference>
<feature type="region of interest" description="Disordered" evidence="3">
    <location>
        <begin position="25"/>
        <end position="54"/>
    </location>
</feature>
<proteinExistence type="predicted"/>
<accession>A0ABS3QN15</accession>
<evidence type="ECO:0008006" key="7">
    <source>
        <dbReference type="Google" id="ProtNLM"/>
    </source>
</evidence>
<keyword evidence="4" id="KW-0732">Signal</keyword>
<dbReference type="InterPro" id="IPR051746">
    <property type="entry name" value="Kelch_domain_containing_8"/>
</dbReference>
<dbReference type="InterPro" id="IPR015915">
    <property type="entry name" value="Kelch-typ_b-propeller"/>
</dbReference>
<organism evidence="5 6">
    <name type="scientific">Hymenobacter negativus</name>
    <dbReference type="NCBI Taxonomy" id="2795026"/>
    <lineage>
        <taxon>Bacteria</taxon>
        <taxon>Pseudomonadati</taxon>
        <taxon>Bacteroidota</taxon>
        <taxon>Cytophagia</taxon>
        <taxon>Cytophagales</taxon>
        <taxon>Hymenobacteraceae</taxon>
        <taxon>Hymenobacter</taxon>
    </lineage>
</organism>
<dbReference type="Proteomes" id="UP000664369">
    <property type="component" value="Unassembled WGS sequence"/>
</dbReference>
<dbReference type="InterPro" id="IPR006652">
    <property type="entry name" value="Kelch_1"/>
</dbReference>
<dbReference type="Pfam" id="PF24681">
    <property type="entry name" value="Kelch_KLHDC2_KLHL20_DRC7"/>
    <property type="match status" value="1"/>
</dbReference>
<dbReference type="SMART" id="SM00612">
    <property type="entry name" value="Kelch"/>
    <property type="match status" value="5"/>
</dbReference>
<gene>
    <name evidence="5" type="ORF">J4E00_24120</name>
</gene>
<evidence type="ECO:0000313" key="6">
    <source>
        <dbReference type="Proteomes" id="UP000664369"/>
    </source>
</evidence>
<comment type="caution">
    <text evidence="5">The sequence shown here is derived from an EMBL/GenBank/DDBJ whole genome shotgun (WGS) entry which is preliminary data.</text>
</comment>
<protein>
    <recommendedName>
        <fullName evidence="7">Galactose oxidase</fullName>
    </recommendedName>
</protein>
<reference evidence="5 6" key="1">
    <citation type="submission" date="2021-03" db="EMBL/GenBank/DDBJ databases">
        <authorList>
            <person name="Kim M.K."/>
        </authorList>
    </citation>
    <scope>NUCLEOTIDE SEQUENCE [LARGE SCALE GENOMIC DNA]</scope>
    <source>
        <strain evidence="5 6">BT442</strain>
    </source>
</reference>
<sequence>MKKTTVYSAVLLASLLTSGPALAQTLDPTLRRPGGPAPTAPAATAPPPTAARTTATATWTPMASMGTARAQHGAVAHPNGNIYVFGGYNGNWGTTFSSTEAYNIATDTWTARAAMPIAVQGMATALGNDGNIYSFGGRDQNTYRSECYRYNPSTNAWSTIATMPVPLWEAKALTAANGLIYVFGGWNYNVSVTPGNNVQIYNPTTNAWSQGAPMPAAVVAMVAVTDADGLMHVYSGIGSNPYPALTSHYIYNPSTNTWTTGASLPNPARGYAGGACGVDGNLYLVGGDSDIAQNTGTFYSDVDYYTPSTGTWSAGTALPLALTELQAVAANYCLYVLGGLVGVDTPQRNVYRLEVTGTTRWTGASSTNWYTPGNWTAGVPTANVNAEVPAGATRQPVIGSGTATARRLLLGPGVVFRLNSGRLNLTAGD</sequence>
<evidence type="ECO:0000313" key="5">
    <source>
        <dbReference type="EMBL" id="MBO2012174.1"/>
    </source>
</evidence>
<feature type="compositionally biased region" description="Pro residues" evidence="3">
    <location>
        <begin position="35"/>
        <end position="49"/>
    </location>
</feature>
<keyword evidence="1" id="KW-0880">Kelch repeat</keyword>
<dbReference type="PANTHER" id="PTHR46260">
    <property type="entry name" value="RING-TYPE DOMAIN-CONTAINING PROTEIN"/>
    <property type="match status" value="1"/>
</dbReference>
<keyword evidence="2" id="KW-0677">Repeat</keyword>
<feature type="chain" id="PRO_5046228273" description="Galactose oxidase" evidence="4">
    <location>
        <begin position="24"/>
        <end position="429"/>
    </location>
</feature>
<feature type="signal peptide" evidence="4">
    <location>
        <begin position="1"/>
        <end position="23"/>
    </location>
</feature>
<dbReference type="SUPFAM" id="SSF50965">
    <property type="entry name" value="Galactose oxidase, central domain"/>
    <property type="match status" value="1"/>
</dbReference>
<evidence type="ECO:0000256" key="4">
    <source>
        <dbReference type="SAM" id="SignalP"/>
    </source>
</evidence>
<keyword evidence="6" id="KW-1185">Reference proteome</keyword>
<dbReference type="PANTHER" id="PTHR46260:SF3">
    <property type="entry name" value="RING-TYPE DOMAIN-CONTAINING PROTEIN"/>
    <property type="match status" value="1"/>
</dbReference>
<dbReference type="EMBL" id="JAGETZ010000015">
    <property type="protein sequence ID" value="MBO2012174.1"/>
    <property type="molecule type" value="Genomic_DNA"/>
</dbReference>
<evidence type="ECO:0000256" key="2">
    <source>
        <dbReference type="ARBA" id="ARBA00022737"/>
    </source>
</evidence>
<dbReference type="Gene3D" id="2.120.10.80">
    <property type="entry name" value="Kelch-type beta propeller"/>
    <property type="match status" value="2"/>
</dbReference>
<name>A0ABS3QN15_9BACT</name>
<evidence type="ECO:0000256" key="1">
    <source>
        <dbReference type="ARBA" id="ARBA00022441"/>
    </source>
</evidence>
<dbReference type="RefSeq" id="WP_208177942.1">
    <property type="nucleotide sequence ID" value="NZ_JAGETZ010000015.1"/>
</dbReference>
<dbReference type="InterPro" id="IPR011043">
    <property type="entry name" value="Gal_Oxase/kelch_b-propeller"/>
</dbReference>
<evidence type="ECO:0000256" key="3">
    <source>
        <dbReference type="SAM" id="MobiDB-lite"/>
    </source>
</evidence>